<accession>A0ABN9TNH9</accession>
<feature type="non-terminal residue" evidence="3">
    <location>
        <position position="1"/>
    </location>
</feature>
<evidence type="ECO:0000313" key="3">
    <source>
        <dbReference type="EMBL" id="CAK0847153.1"/>
    </source>
</evidence>
<sequence>VEMGGQWYSRRSAAGPPSAGEPHRASEPRRRSSVVKKIEASEICAAGGRVSTLLERLRALERQNATLREEMEAALASGCRSLREPRERRLRSERRVQQLRLDVEARSGAVALLRERLSTADQQNRGRAAGHDGTELRPTTAGRSGAGAGCGGRGGGRRGAGHRVAAAEVQADADAP</sequence>
<keyword evidence="1" id="KW-0175">Coiled coil</keyword>
<organism evidence="3 4">
    <name type="scientific">Prorocentrum cordatum</name>
    <dbReference type="NCBI Taxonomy" id="2364126"/>
    <lineage>
        <taxon>Eukaryota</taxon>
        <taxon>Sar</taxon>
        <taxon>Alveolata</taxon>
        <taxon>Dinophyceae</taxon>
        <taxon>Prorocentrales</taxon>
        <taxon>Prorocentraceae</taxon>
        <taxon>Prorocentrum</taxon>
    </lineage>
</organism>
<evidence type="ECO:0008006" key="5">
    <source>
        <dbReference type="Google" id="ProtNLM"/>
    </source>
</evidence>
<proteinExistence type="predicted"/>
<feature type="coiled-coil region" evidence="1">
    <location>
        <begin position="50"/>
        <end position="77"/>
    </location>
</feature>
<evidence type="ECO:0000313" key="4">
    <source>
        <dbReference type="Proteomes" id="UP001189429"/>
    </source>
</evidence>
<feature type="compositionally biased region" description="Basic and acidic residues" evidence="2">
    <location>
        <begin position="21"/>
        <end position="33"/>
    </location>
</feature>
<gene>
    <name evidence="3" type="ORF">PCOR1329_LOCUS40441</name>
</gene>
<reference evidence="3" key="1">
    <citation type="submission" date="2023-10" db="EMBL/GenBank/DDBJ databases">
        <authorList>
            <person name="Chen Y."/>
            <person name="Shah S."/>
            <person name="Dougan E. K."/>
            <person name="Thang M."/>
            <person name="Chan C."/>
        </authorList>
    </citation>
    <scope>NUCLEOTIDE SEQUENCE [LARGE SCALE GENOMIC DNA]</scope>
</reference>
<comment type="caution">
    <text evidence="3">The sequence shown here is derived from an EMBL/GenBank/DDBJ whole genome shotgun (WGS) entry which is preliminary data.</text>
</comment>
<name>A0ABN9TNH9_9DINO</name>
<feature type="compositionally biased region" description="Low complexity" evidence="2">
    <location>
        <begin position="162"/>
        <end position="176"/>
    </location>
</feature>
<feature type="region of interest" description="Disordered" evidence="2">
    <location>
        <begin position="121"/>
        <end position="176"/>
    </location>
</feature>
<dbReference type="Proteomes" id="UP001189429">
    <property type="component" value="Unassembled WGS sequence"/>
</dbReference>
<feature type="region of interest" description="Disordered" evidence="2">
    <location>
        <begin position="1"/>
        <end position="33"/>
    </location>
</feature>
<feature type="compositionally biased region" description="Gly residues" evidence="2">
    <location>
        <begin position="144"/>
        <end position="154"/>
    </location>
</feature>
<dbReference type="EMBL" id="CAUYUJ010014877">
    <property type="protein sequence ID" value="CAK0847153.1"/>
    <property type="molecule type" value="Genomic_DNA"/>
</dbReference>
<evidence type="ECO:0000256" key="1">
    <source>
        <dbReference type="SAM" id="Coils"/>
    </source>
</evidence>
<keyword evidence="4" id="KW-1185">Reference proteome</keyword>
<evidence type="ECO:0000256" key="2">
    <source>
        <dbReference type="SAM" id="MobiDB-lite"/>
    </source>
</evidence>
<protein>
    <recommendedName>
        <fullName evidence="5">Centrosomal protein of 162 kDa</fullName>
    </recommendedName>
</protein>